<dbReference type="Proteomes" id="UP000306319">
    <property type="component" value="Unassembled WGS sequence"/>
</dbReference>
<evidence type="ECO:0000313" key="1">
    <source>
        <dbReference type="EMBL" id="TGY78273.1"/>
    </source>
</evidence>
<evidence type="ECO:0000313" key="2">
    <source>
        <dbReference type="Proteomes" id="UP000306319"/>
    </source>
</evidence>
<keyword evidence="2" id="KW-1185">Reference proteome</keyword>
<dbReference type="EMBL" id="SRYB01000015">
    <property type="protein sequence ID" value="TGY78273.1"/>
    <property type="molecule type" value="Genomic_DNA"/>
</dbReference>
<name>A0AC61RFY0_9BACT</name>
<organism evidence="1 2">
    <name type="scientific">Lepagella muris</name>
    <dbReference type="NCBI Taxonomy" id="3032870"/>
    <lineage>
        <taxon>Bacteria</taxon>
        <taxon>Pseudomonadati</taxon>
        <taxon>Bacteroidota</taxon>
        <taxon>Bacteroidia</taxon>
        <taxon>Bacteroidales</taxon>
        <taxon>Muribaculaceae</taxon>
        <taxon>Lepagella</taxon>
    </lineage>
</organism>
<gene>
    <name evidence="1" type="ORF">E5331_11275</name>
</gene>
<sequence>MMTPLQTLQSRHSVRAFREEALSDTHVKKLKACITMINTHQQGLKFQLITNDPDPLAGFSKSYGVFTNPRNYMAAVVDTATPDVLERAGYYAEQVVIKSCELGVGSCFVGGTYNESKVKVQLRAGEKVLFLVLLGYPAEKTKFMAKIMAKMVHLKRMDAEQFFEPSGDLTEAIGKFPFLTVGLEAVACAPSALNKRPTRIFLRHDSAGDALCARVDDSNPKNLIDLGIAKYNFNYATSTECEWGNGAPLTGGYTLL</sequence>
<comment type="caution">
    <text evidence="1">The sequence shown here is derived from an EMBL/GenBank/DDBJ whole genome shotgun (WGS) entry which is preliminary data.</text>
</comment>
<reference evidence="1" key="1">
    <citation type="submission" date="2019-04" db="EMBL/GenBank/DDBJ databases">
        <title>Microbes associate with the intestines of laboratory mice.</title>
        <authorList>
            <person name="Navarre W."/>
            <person name="Wong E."/>
            <person name="Huang K."/>
            <person name="Tropini C."/>
            <person name="Ng K."/>
            <person name="Yu B."/>
        </authorList>
    </citation>
    <scope>NUCLEOTIDE SEQUENCE</scope>
    <source>
        <strain evidence="1">NM04_E33</strain>
    </source>
</reference>
<accession>A0AC61RFY0</accession>
<proteinExistence type="predicted"/>
<protein>
    <submittedName>
        <fullName evidence="1">Uncharacterized protein</fullName>
    </submittedName>
</protein>